<name>A0ABP0YUX3_9ROSI</name>
<organism evidence="3 4">
    <name type="scientific">Citrullus colocynthis</name>
    <name type="common">colocynth</name>
    <dbReference type="NCBI Taxonomy" id="252529"/>
    <lineage>
        <taxon>Eukaryota</taxon>
        <taxon>Viridiplantae</taxon>
        <taxon>Streptophyta</taxon>
        <taxon>Embryophyta</taxon>
        <taxon>Tracheophyta</taxon>
        <taxon>Spermatophyta</taxon>
        <taxon>Magnoliopsida</taxon>
        <taxon>eudicotyledons</taxon>
        <taxon>Gunneridae</taxon>
        <taxon>Pentapetalae</taxon>
        <taxon>rosids</taxon>
        <taxon>fabids</taxon>
        <taxon>Cucurbitales</taxon>
        <taxon>Cucurbitaceae</taxon>
        <taxon>Benincaseae</taxon>
        <taxon>Citrullus</taxon>
    </lineage>
</organism>
<dbReference type="PROSITE" id="PS51011">
    <property type="entry name" value="ARID"/>
    <property type="match status" value="1"/>
</dbReference>
<dbReference type="CDD" id="cd16100">
    <property type="entry name" value="ARID"/>
    <property type="match status" value="1"/>
</dbReference>
<keyword evidence="4" id="KW-1185">Reference proteome</keyword>
<dbReference type="Gene3D" id="1.10.150.60">
    <property type="entry name" value="ARID DNA-binding domain"/>
    <property type="match status" value="1"/>
</dbReference>
<accession>A0ABP0YUX3</accession>
<dbReference type="SMART" id="SM01014">
    <property type="entry name" value="ARID"/>
    <property type="match status" value="1"/>
</dbReference>
<evidence type="ECO:0000256" key="1">
    <source>
        <dbReference type="SAM" id="MobiDB-lite"/>
    </source>
</evidence>
<feature type="domain" description="ARID" evidence="2">
    <location>
        <begin position="49"/>
        <end position="142"/>
    </location>
</feature>
<dbReference type="SUPFAM" id="SSF46774">
    <property type="entry name" value="ARID-like"/>
    <property type="match status" value="1"/>
</dbReference>
<feature type="region of interest" description="Disordered" evidence="1">
    <location>
        <begin position="409"/>
        <end position="428"/>
    </location>
</feature>
<feature type="region of interest" description="Disordered" evidence="1">
    <location>
        <begin position="454"/>
        <end position="474"/>
    </location>
</feature>
<proteinExistence type="predicted"/>
<dbReference type="EMBL" id="OZ021740">
    <property type="protein sequence ID" value="CAK9324166.1"/>
    <property type="molecule type" value="Genomic_DNA"/>
</dbReference>
<sequence length="634" mass="72089">MGRWPISSNASILDCNKDVDPSPSNGCCIAPACSVEGSYANVDYDDCKATIRCYFEKILWVFLKEIGRRGLIRPVPALLGEGGSLDLFELFMVVRDKGGYQVVSEKELWSSVVLELGLDLGLSASVKLIYLKYLNDLEKWLMVRCGGTKLENGNSDYHYRKSFPFLSELEVKSKGMLFGVLRQKSIYDECSRFKSNKPNENVNVAATTVEKEIKKKEHDLHGDVTPIQQNCIDTPRDNGETNQIHVIEDCRILDAVNVETDIDSHGRYRKSLLQMLKWVRKTAKHPVNPLNGTIPGASKWKAYASDDALWLQVIRAKNALLTRKDVDKNAEKRLLIQKKVRMHPSIYEDNIDKHHLSTERICCSKRSNALVESVFVTHNNSCPIVQSNCISSLTTEIGKGLKKNRALLNGDLPSETEDNQPNEDSVDKPVPVGALFQAVVPEWTGNISDSDSKWLGTKSWPSPHRNNNSVRDRNPIGRGRLDSCRCQFPGSVECFRFHIAEARMRLKLELGLTFYDWRFHHMGEETSLQWTAEEEKRFKELATSSFNNQSQCFWNHSLKWFPLKSKKNLISYYFNVFLLRQRSYQNRVTPNSIDSDDEDVEFGCISGDFGAKAMEILGSKSVECSENRQFTDVE</sequence>
<dbReference type="InterPro" id="IPR036431">
    <property type="entry name" value="ARID_dom_sf"/>
</dbReference>
<dbReference type="PANTHER" id="PTHR46410">
    <property type="entry name" value="AT-RICH INTERACTIVE DOMAIN-CONTAINING PROTEIN 2"/>
    <property type="match status" value="1"/>
</dbReference>
<protein>
    <recommendedName>
        <fullName evidence="2">ARID domain-containing protein</fullName>
    </recommendedName>
</protein>
<reference evidence="3 4" key="1">
    <citation type="submission" date="2024-03" db="EMBL/GenBank/DDBJ databases">
        <authorList>
            <person name="Gkanogiannis A."/>
            <person name="Becerra Lopez-Lavalle L."/>
        </authorList>
    </citation>
    <scope>NUCLEOTIDE SEQUENCE [LARGE SCALE GENOMIC DNA]</scope>
</reference>
<dbReference type="InterPro" id="IPR001606">
    <property type="entry name" value="ARID_dom"/>
</dbReference>
<dbReference type="Proteomes" id="UP001642487">
    <property type="component" value="Chromosome 6"/>
</dbReference>
<evidence type="ECO:0000259" key="2">
    <source>
        <dbReference type="PROSITE" id="PS51011"/>
    </source>
</evidence>
<evidence type="ECO:0000313" key="3">
    <source>
        <dbReference type="EMBL" id="CAK9324166.1"/>
    </source>
</evidence>
<dbReference type="Pfam" id="PF01388">
    <property type="entry name" value="ARID"/>
    <property type="match status" value="1"/>
</dbReference>
<dbReference type="SMART" id="SM00501">
    <property type="entry name" value="BRIGHT"/>
    <property type="match status" value="1"/>
</dbReference>
<dbReference type="PANTHER" id="PTHR46410:SF18">
    <property type="entry name" value="AT-RICH INTERACTIVE DOMAIN-CONTAINING PROTEIN 2"/>
    <property type="match status" value="1"/>
</dbReference>
<gene>
    <name evidence="3" type="ORF">CITCOLO1_LOCUS16392</name>
</gene>
<evidence type="ECO:0000313" key="4">
    <source>
        <dbReference type="Proteomes" id="UP001642487"/>
    </source>
</evidence>